<dbReference type="Gene3D" id="2.60.40.1940">
    <property type="match status" value="1"/>
</dbReference>
<sequence length="813" mass="91843">MFLLLLFCSLIWKVFAQAAAPYYILLAPAEVHYPSTERACVHVSGARENLTLTTTLQTEGRDTTLYQHHLTEATQIQCFSFQTPPPAGGTEEVATIHISLMGKTTEITESKQILIRSVAVSTIIQTSQPIYKPGQTVKFGILSFDREFRAVNDKDPNGNQIGQWSNLTPHQGFIDLSFSLAPEAAQGTYSIHTPNGHQKFHVLEFTIPKFEVFVLLPSVVTLLDKAFQLKVCGRHTFGKPVQGNISVRLCRRVVKYYWGPYPRPQDICTVYNGQTEKNGCRTWEILTDSFQLRSYNYQANFEASAFLVGRETGVQINGTGSCRISAMIAKVTIDGSEISESYYKTGLRYRGTMRLEGADGKPMKSKTLYLVEEYDSESRERPYETDESGQAPFTLDTRLWNGNTVWLSARYQKENMEFVYGELNPYYQDAHQTLQPFSAITNSFLKVQPVDHTLLCDQQYPIEIDYLIRGSELGREQNSLELHYVVTYCAPFGGGSVLTGTIELPLLVTADIAPKAQILVYAILANGWVAGDTEEFRVDKCFKNKLYSFVSVRNQYGYPYRVREDDPICWSPSPRFSKRSLNGHERQKRHINWRTPRSLDMFKLIKRMGLKILTNTIVKKPKECHVYPPVAALSRYDLSVDPFNPPPSPPVMVDDLVDTLGQSSPTLTEVKEKIRKDFPETWIWHFIPLGNSGQASMELKVPDTITEWKAKMLCMGDTGLGLSPTATLRAFQPFFIYMTLPYSVVRGESFPVKASVFNFMNRTLMVTSTLKESPKLKLTGCPACLYTQCVAPGETKVFVWEATALGLARRDAR</sequence>
<dbReference type="PANTHER" id="PTHR11412">
    <property type="entry name" value="MACROGLOBULIN / COMPLEMENT"/>
    <property type="match status" value="1"/>
</dbReference>
<dbReference type="AlphaFoldDB" id="A0A1B8Y5Q0"/>
<feature type="chain" id="PRO_5008619516" description="Alpha-2-macroglobulin domain-containing protein" evidence="1">
    <location>
        <begin position="17"/>
        <end position="813"/>
    </location>
</feature>
<dbReference type="InterPro" id="IPR041555">
    <property type="entry name" value="MG3"/>
</dbReference>
<gene>
    <name evidence="3" type="ORF">XENTR_v90025857mg</name>
</gene>
<dbReference type="Pfam" id="PF01835">
    <property type="entry name" value="MG2"/>
    <property type="match status" value="1"/>
</dbReference>
<dbReference type="InterPro" id="IPR040839">
    <property type="entry name" value="MG4"/>
</dbReference>
<dbReference type="Pfam" id="PF07703">
    <property type="entry name" value="A2M_BRD"/>
    <property type="match status" value="1"/>
</dbReference>
<accession>A0A1B8Y5Q0</accession>
<name>A0A1B8Y5Q0_XENTR</name>
<reference evidence="3" key="2">
    <citation type="journal article" date="2010" name="Science">
        <title>The genome of the Western clawed frog Xenopus tropicalis.</title>
        <authorList>
            <person name="Hellsten U."/>
            <person name="Harland R.M."/>
            <person name="Gilchrist M.J."/>
            <person name="Hendrix D."/>
            <person name="Jurka J."/>
            <person name="Kapitonov V."/>
            <person name="Ovcharenko I."/>
            <person name="Putnam N.H."/>
            <person name="Shu S."/>
            <person name="Taher L."/>
            <person name="Blitz I.L."/>
            <person name="Blumberg B."/>
            <person name="Dichmann D.S."/>
            <person name="Dubchak I."/>
            <person name="Amaya E."/>
            <person name="Detter J.C."/>
            <person name="Fletcher R."/>
            <person name="Gerhard D.S."/>
            <person name="Goodstein D."/>
            <person name="Graves T."/>
            <person name="Grigoriev I.V."/>
            <person name="Grimwood J."/>
            <person name="Kawashima T."/>
            <person name="Lindquist E."/>
            <person name="Lucas S.M."/>
            <person name="Mead P.E."/>
            <person name="Mitros T."/>
            <person name="Ogino H."/>
            <person name="Ohta Y."/>
            <person name="Poliakov A.V."/>
            <person name="Pollet N."/>
            <person name="Robert J."/>
            <person name="Salamov A."/>
            <person name="Sater A.K."/>
            <person name="Schmutz J."/>
            <person name="Terry A."/>
            <person name="Vize P.D."/>
            <person name="Warren W.C."/>
            <person name="Wells D."/>
            <person name="Wills A."/>
            <person name="Wilson R.K."/>
            <person name="Zimmerman L.B."/>
            <person name="Zorn A.M."/>
            <person name="Grainger R."/>
            <person name="Grammer T."/>
            <person name="Khokha M.K."/>
            <person name="Richardson P.M."/>
            <person name="Rokhsar D.S."/>
        </authorList>
    </citation>
    <scope>NUCLEOTIDE SEQUENCE [LARGE SCALE GENOMIC DNA]</scope>
    <source>
        <strain evidence="3">Nigerian</strain>
    </source>
</reference>
<dbReference type="InterPro" id="IPR014756">
    <property type="entry name" value="Ig_E-set"/>
</dbReference>
<dbReference type="InterPro" id="IPR002890">
    <property type="entry name" value="MG2"/>
</dbReference>
<dbReference type="GO" id="GO:0004866">
    <property type="term" value="F:endopeptidase inhibitor activity"/>
    <property type="evidence" value="ECO:0007669"/>
    <property type="project" value="InterPro"/>
</dbReference>
<dbReference type="InterPro" id="IPR011625">
    <property type="entry name" value="A2M_N_BRD"/>
</dbReference>
<dbReference type="SUPFAM" id="SSF81296">
    <property type="entry name" value="E set domains"/>
    <property type="match status" value="1"/>
</dbReference>
<reference evidence="3" key="1">
    <citation type="submission" date="2009-11" db="EMBL/GenBank/DDBJ databases">
        <authorList>
            <consortium name="US DOE Joint Genome Institute (JGI-PGF)"/>
            <person name="Ottilar R."/>
            <person name="Schmutz J."/>
            <person name="Salamov A."/>
            <person name="Cheng J.F."/>
            <person name="Lucas S."/>
            <person name="Pitluck S."/>
            <person name="Gundlach H."/>
            <person name="Guo Y."/>
            <person name="Haberer G."/>
            <person name="Nasrallah J."/>
            <person name="Mayer K.F.X."/>
            <person name="van de Peer Y."/>
            <person name="Weigel D."/>
            <person name="Grigoriev I.V."/>
        </authorList>
    </citation>
    <scope>NUCLEOTIDE SEQUENCE</scope>
    <source>
        <strain evidence="3">Nigerian</strain>
    </source>
</reference>
<dbReference type="InterPro" id="IPR013783">
    <property type="entry name" value="Ig-like_fold"/>
</dbReference>
<protein>
    <recommendedName>
        <fullName evidence="2">Alpha-2-macroglobulin domain-containing protein</fullName>
    </recommendedName>
</protein>
<feature type="domain" description="Alpha-2-macroglobulin" evidence="2">
    <location>
        <begin position="681"/>
        <end position="770"/>
    </location>
</feature>
<reference evidence="3" key="3">
    <citation type="submission" date="2016-05" db="EMBL/GenBank/DDBJ databases">
        <title>WGS assembly of Xenopus tropicalis.</title>
        <authorList>
            <person name="Sessions A."/>
            <person name="Jenkins J."/>
            <person name="Mitros T."/>
            <person name="Lyons J.T."/>
            <person name="Dichmann D.S."/>
            <person name="Robert J."/>
            <person name="Harland R.M."/>
            <person name="Rokhsar D.S."/>
        </authorList>
    </citation>
    <scope>NUCLEOTIDE SEQUENCE</scope>
    <source>
        <strain evidence="3">Nigerian</strain>
    </source>
</reference>
<evidence type="ECO:0000256" key="1">
    <source>
        <dbReference type="SAM" id="SignalP"/>
    </source>
</evidence>
<keyword evidence="1" id="KW-0732">Signal</keyword>
<evidence type="ECO:0000259" key="2">
    <source>
        <dbReference type="SMART" id="SM01360"/>
    </source>
</evidence>
<dbReference type="Gene3D" id="2.60.40.1930">
    <property type="match status" value="2"/>
</dbReference>
<dbReference type="Gene3D" id="2.20.130.20">
    <property type="match status" value="1"/>
</dbReference>
<dbReference type="InterPro" id="IPR050473">
    <property type="entry name" value="A2M/Complement_sys"/>
</dbReference>
<feature type="signal peptide" evidence="1">
    <location>
        <begin position="1"/>
        <end position="16"/>
    </location>
</feature>
<dbReference type="EMBL" id="KV460427">
    <property type="protein sequence ID" value="OCA18293.1"/>
    <property type="molecule type" value="Genomic_DNA"/>
</dbReference>
<organism evidence="3">
    <name type="scientific">Xenopus tropicalis</name>
    <name type="common">Western clawed frog</name>
    <name type="synonym">Silurana tropicalis</name>
    <dbReference type="NCBI Taxonomy" id="8364"/>
    <lineage>
        <taxon>Eukaryota</taxon>
        <taxon>Metazoa</taxon>
        <taxon>Chordata</taxon>
        <taxon>Craniata</taxon>
        <taxon>Vertebrata</taxon>
        <taxon>Euteleostomi</taxon>
        <taxon>Amphibia</taxon>
        <taxon>Batrachia</taxon>
        <taxon>Anura</taxon>
        <taxon>Pipoidea</taxon>
        <taxon>Pipidae</taxon>
        <taxon>Xenopodinae</taxon>
        <taxon>Xenopus</taxon>
        <taxon>Silurana</taxon>
    </lineage>
</organism>
<dbReference type="PANTHER" id="PTHR11412:SF178">
    <property type="entry name" value="ALPHA-2-MACROGLOBULIN-LIKE PROTEIN 1"/>
    <property type="match status" value="1"/>
</dbReference>
<evidence type="ECO:0000313" key="3">
    <source>
        <dbReference type="EMBL" id="OCA18293.1"/>
    </source>
</evidence>
<dbReference type="Pfam" id="PF17791">
    <property type="entry name" value="MG3"/>
    <property type="match status" value="1"/>
</dbReference>
<dbReference type="SMART" id="SM01360">
    <property type="entry name" value="A2M"/>
    <property type="match status" value="1"/>
</dbReference>
<dbReference type="Pfam" id="PF00207">
    <property type="entry name" value="A2M"/>
    <property type="match status" value="1"/>
</dbReference>
<dbReference type="Pfam" id="PF17789">
    <property type="entry name" value="MG4"/>
    <property type="match status" value="1"/>
</dbReference>
<proteinExistence type="predicted"/>
<dbReference type="Gene3D" id="2.60.40.10">
    <property type="entry name" value="Immunoglobulins"/>
    <property type="match status" value="2"/>
</dbReference>
<dbReference type="InterPro" id="IPR001599">
    <property type="entry name" value="Macroglobln_a2"/>
</dbReference>